<proteinExistence type="predicted"/>
<dbReference type="AlphaFoldDB" id="A0A2G9YBX5"/>
<reference evidence="1 2" key="1">
    <citation type="submission" date="2017-09" db="EMBL/GenBank/DDBJ databases">
        <title>Depth-based differentiation of microbial function through sediment-hosted aquifers and enrichment of novel symbionts in the deep terrestrial subsurface.</title>
        <authorList>
            <person name="Probst A.J."/>
            <person name="Ladd B."/>
            <person name="Jarett J.K."/>
            <person name="Geller-Mcgrath D.E."/>
            <person name="Sieber C.M."/>
            <person name="Emerson J.B."/>
            <person name="Anantharaman K."/>
            <person name="Thomas B.C."/>
            <person name="Malmstrom R."/>
            <person name="Stieglmeier M."/>
            <person name="Klingl A."/>
            <person name="Woyke T."/>
            <person name="Ryan C.M."/>
            <person name="Banfield J.F."/>
        </authorList>
    </citation>
    <scope>NUCLEOTIDE SEQUENCE [LARGE SCALE GENOMIC DNA]</scope>
    <source>
        <strain evidence="1">CG23_combo_of_CG06-09_8_20_14_all_48_7</strain>
    </source>
</reference>
<feature type="non-terminal residue" evidence="1">
    <location>
        <position position="1"/>
    </location>
</feature>
<gene>
    <name evidence="1" type="ORF">COX46_00545</name>
</gene>
<name>A0A2G9YBX5_9BACT</name>
<organism evidence="1 2">
    <name type="scientific">bacterium (Candidatus Ratteibacteria) CG23_combo_of_CG06-09_8_20_14_all_48_7</name>
    <dbReference type="NCBI Taxonomy" id="2014292"/>
    <lineage>
        <taxon>Bacteria</taxon>
        <taxon>Candidatus Ratteibacteria</taxon>
    </lineage>
</organism>
<evidence type="ECO:0000313" key="2">
    <source>
        <dbReference type="Proteomes" id="UP000230392"/>
    </source>
</evidence>
<dbReference type="EMBL" id="PCRF01000025">
    <property type="protein sequence ID" value="PIP16714.1"/>
    <property type="molecule type" value="Genomic_DNA"/>
</dbReference>
<accession>A0A2G9YBX5</accession>
<protein>
    <submittedName>
        <fullName evidence="1">GDP-fucose synthetase</fullName>
    </submittedName>
</protein>
<evidence type="ECO:0000313" key="1">
    <source>
        <dbReference type="EMBL" id="PIP16714.1"/>
    </source>
</evidence>
<dbReference type="Proteomes" id="UP000230392">
    <property type="component" value="Unassembled WGS sequence"/>
</dbReference>
<feature type="non-terminal residue" evidence="1">
    <location>
        <position position="39"/>
    </location>
</feature>
<sequence length="39" mass="4217">LAAERYNKLEPVNLGAGFEISIKDLVALIVRITGFKGTV</sequence>
<comment type="caution">
    <text evidence="1">The sequence shown here is derived from an EMBL/GenBank/DDBJ whole genome shotgun (WGS) entry which is preliminary data.</text>
</comment>